<dbReference type="EMBL" id="CAJOAZ010001391">
    <property type="protein sequence ID" value="CAF3808263.1"/>
    <property type="molecule type" value="Genomic_DNA"/>
</dbReference>
<evidence type="ECO:0000313" key="3">
    <source>
        <dbReference type="EMBL" id="CAF3808263.1"/>
    </source>
</evidence>
<keyword evidence="1" id="KW-0862">Zinc</keyword>
<evidence type="ECO:0000256" key="1">
    <source>
        <dbReference type="PROSITE-ProRule" id="PRU00325"/>
    </source>
</evidence>
<sequence>MKLNLQEITPNILIADGSGAIRNGFEAIFGEKPIVMCWAHMRRAVVKKIESMVNKMEQEDLIEDIDALQLAQSEQIFTKASNLFIRKWNRKEPTFIEYFQKEWLTSHRGWYEGIQQLTPSTNNGLESNNRVIKDENTFRERLPLSRFKILTFEIVQKWSKSYERGLKQFHDEQTVTLDIWTSTYQRIKLNKSVVSIELENEIEFYIPGGQQLMILPMDSAKWLNGQCNCPVHFKKFMCKHIVGLAIRLNYCKPPPAAKNIQIGEKRRRGRPSKAKKALLIQ</sequence>
<keyword evidence="1" id="KW-0479">Metal-binding</keyword>
<comment type="caution">
    <text evidence="3">The sequence shown here is derived from an EMBL/GenBank/DDBJ whole genome shotgun (WGS) entry which is preliminary data.</text>
</comment>
<organism evidence="3 4">
    <name type="scientific">Adineta steineri</name>
    <dbReference type="NCBI Taxonomy" id="433720"/>
    <lineage>
        <taxon>Eukaryota</taxon>
        <taxon>Metazoa</taxon>
        <taxon>Spiralia</taxon>
        <taxon>Gnathifera</taxon>
        <taxon>Rotifera</taxon>
        <taxon>Eurotatoria</taxon>
        <taxon>Bdelloidea</taxon>
        <taxon>Adinetida</taxon>
        <taxon>Adinetidae</taxon>
        <taxon>Adineta</taxon>
    </lineage>
</organism>
<dbReference type="InterPro" id="IPR007527">
    <property type="entry name" value="Znf_SWIM"/>
</dbReference>
<dbReference type="GO" id="GO:0008270">
    <property type="term" value="F:zinc ion binding"/>
    <property type="evidence" value="ECO:0007669"/>
    <property type="project" value="UniProtKB-KW"/>
</dbReference>
<feature type="domain" description="SWIM-type" evidence="2">
    <location>
        <begin position="212"/>
        <end position="249"/>
    </location>
</feature>
<evidence type="ECO:0000259" key="2">
    <source>
        <dbReference type="PROSITE" id="PS50966"/>
    </source>
</evidence>
<proteinExistence type="predicted"/>
<accession>A0A819BV77</accession>
<dbReference type="PROSITE" id="PS50966">
    <property type="entry name" value="ZF_SWIM"/>
    <property type="match status" value="1"/>
</dbReference>
<protein>
    <recommendedName>
        <fullName evidence="2">SWIM-type domain-containing protein</fullName>
    </recommendedName>
</protein>
<dbReference type="Proteomes" id="UP000663844">
    <property type="component" value="Unassembled WGS sequence"/>
</dbReference>
<reference evidence="3" key="1">
    <citation type="submission" date="2021-02" db="EMBL/GenBank/DDBJ databases">
        <authorList>
            <person name="Nowell W R."/>
        </authorList>
    </citation>
    <scope>NUCLEOTIDE SEQUENCE</scope>
</reference>
<keyword evidence="1" id="KW-0863">Zinc-finger</keyword>
<evidence type="ECO:0000313" key="4">
    <source>
        <dbReference type="Proteomes" id="UP000663844"/>
    </source>
</evidence>
<gene>
    <name evidence="3" type="ORF">OXD698_LOCUS18671</name>
</gene>
<dbReference type="AlphaFoldDB" id="A0A819BV77"/>
<name>A0A819BV77_9BILA</name>